<feature type="compositionally biased region" description="Basic and acidic residues" evidence="1">
    <location>
        <begin position="174"/>
        <end position="200"/>
    </location>
</feature>
<dbReference type="EMBL" id="LSRX01001236">
    <property type="protein sequence ID" value="OLP81952.1"/>
    <property type="molecule type" value="Genomic_DNA"/>
</dbReference>
<feature type="region of interest" description="Disordered" evidence="1">
    <location>
        <begin position="305"/>
        <end position="361"/>
    </location>
</feature>
<feature type="region of interest" description="Disordered" evidence="1">
    <location>
        <begin position="1"/>
        <end position="204"/>
    </location>
</feature>
<accession>A0A1Q9CGA1</accession>
<feature type="compositionally biased region" description="Basic and acidic residues" evidence="1">
    <location>
        <begin position="138"/>
        <end position="161"/>
    </location>
</feature>
<keyword evidence="3" id="KW-1185">Reference proteome</keyword>
<dbReference type="OrthoDB" id="10499985at2759"/>
<feature type="compositionally biased region" description="Basic and acidic residues" evidence="1">
    <location>
        <begin position="39"/>
        <end position="49"/>
    </location>
</feature>
<reference evidence="2 3" key="1">
    <citation type="submission" date="2016-02" db="EMBL/GenBank/DDBJ databases">
        <title>Genome analysis of coral dinoflagellate symbionts highlights evolutionary adaptations to a symbiotic lifestyle.</title>
        <authorList>
            <person name="Aranda M."/>
            <person name="Li Y."/>
            <person name="Liew Y.J."/>
            <person name="Baumgarten S."/>
            <person name="Simakov O."/>
            <person name="Wilson M."/>
            <person name="Piel J."/>
            <person name="Ashoor H."/>
            <person name="Bougouffa S."/>
            <person name="Bajic V.B."/>
            <person name="Ryu T."/>
            <person name="Ravasi T."/>
            <person name="Bayer T."/>
            <person name="Micklem G."/>
            <person name="Kim H."/>
            <person name="Bhak J."/>
            <person name="Lajeunesse T.C."/>
            <person name="Voolstra C.R."/>
        </authorList>
    </citation>
    <scope>NUCLEOTIDE SEQUENCE [LARGE SCALE GENOMIC DNA]</scope>
    <source>
        <strain evidence="2 3">CCMP2467</strain>
    </source>
</reference>
<evidence type="ECO:0000313" key="2">
    <source>
        <dbReference type="EMBL" id="OLP81952.1"/>
    </source>
</evidence>
<organism evidence="2 3">
    <name type="scientific">Symbiodinium microadriaticum</name>
    <name type="common">Dinoflagellate</name>
    <name type="synonym">Zooxanthella microadriatica</name>
    <dbReference type="NCBI Taxonomy" id="2951"/>
    <lineage>
        <taxon>Eukaryota</taxon>
        <taxon>Sar</taxon>
        <taxon>Alveolata</taxon>
        <taxon>Dinophyceae</taxon>
        <taxon>Suessiales</taxon>
        <taxon>Symbiodiniaceae</taxon>
        <taxon>Symbiodinium</taxon>
    </lineage>
</organism>
<dbReference type="AlphaFoldDB" id="A0A1Q9CGA1"/>
<gene>
    <name evidence="2" type="ORF">AK812_SmicGene37441</name>
</gene>
<feature type="compositionally biased region" description="Low complexity" evidence="1">
    <location>
        <begin position="89"/>
        <end position="98"/>
    </location>
</feature>
<comment type="caution">
    <text evidence="2">The sequence shown here is derived from an EMBL/GenBank/DDBJ whole genome shotgun (WGS) entry which is preliminary data.</text>
</comment>
<feature type="compositionally biased region" description="Basic and acidic residues" evidence="1">
    <location>
        <begin position="317"/>
        <end position="335"/>
    </location>
</feature>
<name>A0A1Q9CGA1_SYMMI</name>
<feature type="region of interest" description="Disordered" evidence="1">
    <location>
        <begin position="249"/>
        <end position="275"/>
    </location>
</feature>
<feature type="compositionally biased region" description="Basic and acidic residues" evidence="1">
    <location>
        <begin position="75"/>
        <end position="87"/>
    </location>
</feature>
<evidence type="ECO:0000256" key="1">
    <source>
        <dbReference type="SAM" id="MobiDB-lite"/>
    </source>
</evidence>
<dbReference type="Proteomes" id="UP000186817">
    <property type="component" value="Unassembled WGS sequence"/>
</dbReference>
<feature type="compositionally biased region" description="Acidic residues" evidence="1">
    <location>
        <begin position="162"/>
        <end position="173"/>
    </location>
</feature>
<sequence length="361" mass="40083">MARKKSKKIKEGPAEEAPEPEKGGQTSLYALRHQVLELNEMREDPKTEGESAEPQIKAGVPEVLDDLPVQLKKTGGSEEGKEAKEGEEASASGSAQGGVMAERVEQLEEMRKARRKGRLSRGGGGDSSSSSYESSSESEDKKDAAAEKEEEKNAAEKGKGEEEFEEIEVETEEKDAAAKEEEEKNAAEKGKEEEEPRVFDPDTGDLWSLMSAYDEWLEVDFRLEELLGDLRVNLEDTRASQQIFGEDIKRESNEAAEKREEIRKQQEKLDEEKENLAKAESIVEQTKQGKAILDATEATAETAVEMLDSRYPVPSKTMEKMKKKTEDEEKKEEKAVPTPKSVPDVLKRGNDAGSNEAAKTE</sequence>
<proteinExistence type="predicted"/>
<protein>
    <submittedName>
        <fullName evidence="2">Uncharacterized protein</fullName>
    </submittedName>
</protein>
<evidence type="ECO:0000313" key="3">
    <source>
        <dbReference type="Proteomes" id="UP000186817"/>
    </source>
</evidence>
<feature type="compositionally biased region" description="Basic and acidic residues" evidence="1">
    <location>
        <begin position="102"/>
        <end position="111"/>
    </location>
</feature>